<sequence length="106" mass="11456">MLRINALTSTPILIDAHGSHAQLLSQIQNEVYARAPEITEGYAFDGLYVEWDLGGPGSHVVAFPHSSILDKSNLAATLALLRTRSGKDMLCLKVRVSSPDAKLQLA</sequence>
<protein>
    <submittedName>
        <fullName evidence="1">Uncharacterized protein</fullName>
    </submittedName>
</protein>
<comment type="caution">
    <text evidence="1">The sequence shown here is derived from an EMBL/GenBank/DDBJ whole genome shotgun (WGS) entry which is preliminary data.</text>
</comment>
<dbReference type="EMBL" id="JALBCA010000063">
    <property type="protein sequence ID" value="KAI2385091.1"/>
    <property type="molecule type" value="Genomic_DNA"/>
</dbReference>
<name>A0ACB8UTW2_9EURO</name>
<evidence type="ECO:0000313" key="1">
    <source>
        <dbReference type="EMBL" id="KAI2385091.1"/>
    </source>
</evidence>
<accession>A0ACB8UTW2</accession>
<reference evidence="1" key="1">
    <citation type="journal article" date="2022" name="bioRxiv">
        <title>Population genetic analysis of Ophidiomyces ophidiicola, the causative agent of snake fungal disease, indicates recent introductions to the USA.</title>
        <authorList>
            <person name="Ladner J.T."/>
            <person name="Palmer J.M."/>
            <person name="Ettinger C.L."/>
            <person name="Stajich J.E."/>
            <person name="Farrell T.M."/>
            <person name="Glorioso B.M."/>
            <person name="Lawson B."/>
            <person name="Price S.J."/>
            <person name="Stengle A.G."/>
            <person name="Grear D.A."/>
            <person name="Lorch J.M."/>
        </authorList>
    </citation>
    <scope>NUCLEOTIDE SEQUENCE</scope>
    <source>
        <strain evidence="1">NWHC 24266-5</strain>
    </source>
</reference>
<gene>
    <name evidence="1" type="ORF">LOY88_004273</name>
</gene>
<proteinExistence type="predicted"/>
<organism evidence="1">
    <name type="scientific">Ophidiomyces ophidiicola</name>
    <dbReference type="NCBI Taxonomy" id="1387563"/>
    <lineage>
        <taxon>Eukaryota</taxon>
        <taxon>Fungi</taxon>
        <taxon>Dikarya</taxon>
        <taxon>Ascomycota</taxon>
        <taxon>Pezizomycotina</taxon>
        <taxon>Eurotiomycetes</taxon>
        <taxon>Eurotiomycetidae</taxon>
        <taxon>Onygenales</taxon>
        <taxon>Onygenaceae</taxon>
        <taxon>Ophidiomyces</taxon>
    </lineage>
</organism>